<evidence type="ECO:0000256" key="6">
    <source>
        <dbReference type="ARBA" id="ARBA00065541"/>
    </source>
</evidence>
<dbReference type="Gene3D" id="3.30.70.330">
    <property type="match status" value="1"/>
</dbReference>
<evidence type="ECO:0000256" key="3">
    <source>
        <dbReference type="ARBA" id="ARBA00022553"/>
    </source>
</evidence>
<evidence type="ECO:0000256" key="5">
    <source>
        <dbReference type="ARBA" id="ARBA00054539"/>
    </source>
</evidence>
<organism evidence="11">
    <name type="scientific">Castor canadensis</name>
    <name type="common">American beaver</name>
    <dbReference type="NCBI Taxonomy" id="51338"/>
    <lineage>
        <taxon>Eukaryota</taxon>
        <taxon>Metazoa</taxon>
        <taxon>Chordata</taxon>
        <taxon>Craniata</taxon>
        <taxon>Vertebrata</taxon>
        <taxon>Euteleostomi</taxon>
        <taxon>Mammalia</taxon>
        <taxon>Eutheria</taxon>
        <taxon>Euarchontoglires</taxon>
        <taxon>Glires</taxon>
        <taxon>Rodentia</taxon>
        <taxon>Castorimorpha</taxon>
        <taxon>Castoridae</taxon>
        <taxon>Castor</taxon>
    </lineage>
</organism>
<proteinExistence type="predicted"/>
<comment type="subunit">
    <text evidence="6">Homodimer. Interacts with TEX14.</text>
</comment>
<evidence type="ECO:0000256" key="9">
    <source>
        <dbReference type="PROSITE-ProRule" id="PRU00176"/>
    </source>
</evidence>
<keyword evidence="2" id="KW-0963">Cytoplasm</keyword>
<evidence type="ECO:0000313" key="10">
    <source>
        <dbReference type="Proteomes" id="UP001732720"/>
    </source>
</evidence>
<dbReference type="GO" id="GO:0005737">
    <property type="term" value="C:cytoplasm"/>
    <property type="evidence" value="ECO:0007669"/>
    <property type="project" value="UniProtKB-SubCell"/>
</dbReference>
<dbReference type="GO" id="GO:0003730">
    <property type="term" value="F:mRNA 3'-UTR binding"/>
    <property type="evidence" value="ECO:0007669"/>
    <property type="project" value="TreeGrafter"/>
</dbReference>
<gene>
    <name evidence="11" type="primary">Rbm44</name>
</gene>
<dbReference type="InterPro" id="IPR056870">
    <property type="entry name" value="TTC3/DZIP3/RBM44-like_helical"/>
</dbReference>
<dbReference type="InterPro" id="IPR000504">
    <property type="entry name" value="RRM_dom"/>
</dbReference>
<dbReference type="KEGG" id="ccan:109693299"/>
<dbReference type="OrthoDB" id="9941526at2759"/>
<comment type="subcellular location">
    <subcellularLocation>
        <location evidence="1">Cytoplasm</location>
    </subcellularLocation>
</comment>
<dbReference type="RefSeq" id="XP_020030130.1">
    <property type="nucleotide sequence ID" value="XM_020174541.1"/>
</dbReference>
<accession>A0A8B7VHP5</accession>
<keyword evidence="4 9" id="KW-0694">RNA-binding</keyword>
<dbReference type="PROSITE" id="PS50102">
    <property type="entry name" value="RRM"/>
    <property type="match status" value="1"/>
</dbReference>
<evidence type="ECO:0000256" key="2">
    <source>
        <dbReference type="ARBA" id="ARBA00022490"/>
    </source>
</evidence>
<dbReference type="FunFam" id="3.30.70.330:FF:000720">
    <property type="entry name" value="RBM44 isoform 2"/>
    <property type="match status" value="1"/>
</dbReference>
<evidence type="ECO:0000256" key="8">
    <source>
        <dbReference type="ARBA" id="ARBA00075588"/>
    </source>
</evidence>
<evidence type="ECO:0000256" key="7">
    <source>
        <dbReference type="ARBA" id="ARBA00067961"/>
    </source>
</evidence>
<dbReference type="PANTHER" id="PTHR48026">
    <property type="entry name" value="HOMOLOGOUS TO DROSOPHILA SQD (SQUID) PROTEIN"/>
    <property type="match status" value="1"/>
</dbReference>
<dbReference type="CTD" id="375316"/>
<keyword evidence="3" id="KW-0597">Phosphoprotein</keyword>
<dbReference type="Pfam" id="PF00076">
    <property type="entry name" value="RRM_1"/>
    <property type="match status" value="1"/>
</dbReference>
<protein>
    <recommendedName>
        <fullName evidence="7">RNA-binding protein 44</fullName>
    </recommendedName>
    <alternativeName>
        <fullName evidence="8">RNA-binding motif protein 44</fullName>
    </alternativeName>
</protein>
<dbReference type="GO" id="GO:0071013">
    <property type="term" value="C:catalytic step 2 spliceosome"/>
    <property type="evidence" value="ECO:0007669"/>
    <property type="project" value="TreeGrafter"/>
</dbReference>
<dbReference type="InterPro" id="IPR012677">
    <property type="entry name" value="Nucleotide-bd_a/b_plait_sf"/>
</dbReference>
<dbReference type="AlphaFoldDB" id="A0A8B7VHP5"/>
<evidence type="ECO:0000256" key="1">
    <source>
        <dbReference type="ARBA" id="ARBA00004496"/>
    </source>
</evidence>
<dbReference type="GeneID" id="109693299"/>
<name>A0A8B7VHP5_CASCN</name>
<dbReference type="Pfam" id="PF24905">
    <property type="entry name" value="TTC3_9th"/>
    <property type="match status" value="1"/>
</dbReference>
<dbReference type="GO" id="GO:0000398">
    <property type="term" value="P:mRNA splicing, via spliceosome"/>
    <property type="evidence" value="ECO:0007669"/>
    <property type="project" value="TreeGrafter"/>
</dbReference>
<reference evidence="11" key="1">
    <citation type="submission" date="2025-08" db="UniProtKB">
        <authorList>
            <consortium name="RefSeq"/>
        </authorList>
    </citation>
    <scope>IDENTIFICATION</scope>
    <source>
        <tissue evidence="11">Leukocyte</tissue>
    </source>
</reference>
<evidence type="ECO:0000256" key="4">
    <source>
        <dbReference type="ARBA" id="ARBA00022884"/>
    </source>
</evidence>
<dbReference type="SMART" id="SM00360">
    <property type="entry name" value="RRM"/>
    <property type="match status" value="1"/>
</dbReference>
<evidence type="ECO:0000313" key="11">
    <source>
        <dbReference type="RefSeq" id="XP_020030130.1"/>
    </source>
</evidence>
<dbReference type="InterPro" id="IPR035979">
    <property type="entry name" value="RBD_domain_sf"/>
</dbReference>
<sequence length="1043" mass="117220">MIQANSVMEKASGKGYPNNGANLQKDKSNCKKENLLSSNDYSGVKLTFPDDEWDSLALEQRANDKEISNIAKIDLLEPSFSVNQDTNIESTHSQSSEFEDSVDYAFLNETYSVHYSESKLKNENVIHLNAELDPEMQKREKVFFDTLEHQGNKTIGLERIHTILETDYKEADEDVQKYDTDEDSQQEYHSAELLHTSSHSSFDKAKPLSISNLDVAELTNSGYEVKCVSNLEEDTHFQLQSGSVTSLDSLDVFAQEYSPYVSKFQNSVMLKEYHEPNLEKYKEQETNLMYHTMFDDIIQRSSSGNQESQSKSGFLNLQRALNTKIYSKKRESQVTESKDFYGHTIVKNETLQHLKNPGTLPQNKAFETLQSCKDCQTSWPSVFDDSVISACGYSHYESLQSTPDPALGFSVVLPRDIVNNQAIEEDNSLKVGSSNTTNKAFSHVKGTCPKSVTDAASCTITINQAVDVSTDFRACFTTSRGTSARSSVVTTSSNTEITMMNKKRPGEWRSERQRSVACNTDRAYSHDCAAPQMTVAEGSGKTLSVDSLKPDGTFLNKDSLELRTFDITDLKKHPEREFQLSEEMEKNLSSKCCQKIMQRAIKAEMHLLNVHYQICHRHCCDIYRIIMENRTGLNRNLPSNYAKKELGTALLSILGVLKGRYTNLKGKIHKGIPLEEPPLSVESKLLSAFSTFASKLMKEESQDFLGADFELDNQDAADVDISSSLKKTHSQMSLVSDSSHSKQDTSPKKDDLKNGDVNVDFSQLKLDNKECRNSHEISEDWFDATENLTGVDFSGIQENLIEHNRWDPKFSLEMKNVEPLGRDKGFMIHVGGLCPSVSEADLRTHFQKYQISEISIYDSSNYRYASLAFKKNNDAKMAVKEMNGVEINGKSVNVRLVKTPGEHMSPLSPKNGDRASLNHLKKNTKETIPASSVSRLPKHRPQLLGSGQGSEHSPLDPKGIKKNCKQIESAHLLPETPVYFIPPNTLNLRSFTKIMKRLAELHPEVSRDHIIDALQKVRMSHKGFLNGLSISTIVEMTSSVLKN</sequence>
<comment type="function">
    <text evidence="5">Component of intercellular bridges during meiosis. Intercellular bridges are evolutionarily conserved structures that connect differentiating germ cells. Not required for fertility.</text>
</comment>
<dbReference type="Proteomes" id="UP001732720">
    <property type="component" value="Chromosome 4"/>
</dbReference>
<keyword evidence="10" id="KW-1185">Reference proteome</keyword>
<dbReference type="PANTHER" id="PTHR48026:SF8">
    <property type="entry name" value="RNA-BINDING PROTEIN 44"/>
    <property type="match status" value="1"/>
</dbReference>
<dbReference type="SUPFAM" id="SSF54928">
    <property type="entry name" value="RNA-binding domain, RBD"/>
    <property type="match status" value="1"/>
</dbReference>